<keyword evidence="2" id="KW-0378">Hydrolase</keyword>
<name>A0A918P2X9_9NEIS</name>
<dbReference type="Gene3D" id="3.40.50.1580">
    <property type="entry name" value="Nucleoside phosphorylase domain"/>
    <property type="match status" value="1"/>
</dbReference>
<dbReference type="Pfam" id="PF01048">
    <property type="entry name" value="PNP_UDP_1"/>
    <property type="match status" value="1"/>
</dbReference>
<dbReference type="SUPFAM" id="SSF53167">
    <property type="entry name" value="Purine and uridine phosphorylases"/>
    <property type="match status" value="1"/>
</dbReference>
<dbReference type="EMBL" id="BMYX01000010">
    <property type="protein sequence ID" value="GGY16981.1"/>
    <property type="molecule type" value="Genomic_DNA"/>
</dbReference>
<dbReference type="Proteomes" id="UP000645257">
    <property type="component" value="Unassembled WGS sequence"/>
</dbReference>
<dbReference type="InterPro" id="IPR035994">
    <property type="entry name" value="Nucleoside_phosphorylase_sf"/>
</dbReference>
<dbReference type="PANTHER" id="PTHR46832">
    <property type="entry name" value="5'-METHYLTHIOADENOSINE/S-ADENOSYLHOMOCYSTEINE NUCLEOSIDASE"/>
    <property type="match status" value="1"/>
</dbReference>
<dbReference type="GO" id="GO:0009116">
    <property type="term" value="P:nucleoside metabolic process"/>
    <property type="evidence" value="ECO:0007669"/>
    <property type="project" value="InterPro"/>
</dbReference>
<evidence type="ECO:0000313" key="2">
    <source>
        <dbReference type="EMBL" id="GGY16981.1"/>
    </source>
</evidence>
<protein>
    <submittedName>
        <fullName evidence="2">Futalosine hydrolase</fullName>
    </submittedName>
</protein>
<comment type="caution">
    <text evidence="2">The sequence shown here is derived from an EMBL/GenBank/DDBJ whole genome shotgun (WGS) entry which is preliminary data.</text>
</comment>
<sequence>MRGRRSVIPGFGMKIIILFPTATEAALFSSPEVTSLVTGVGLTATAYATLKTIHEHRPDWLILAGVAGAFAHSGLGIGDVALVESEVEADLGFFTKDGFTHLAHLPIDMEFERRHILDCPHLPESDVFKRARSISLNAAMAPFVDTREADLENMEGAAFFHVCRQEGQRFLELRAISNTVGPEADDWDLPGSVRVLTDALHRLVDVVKGAA</sequence>
<feature type="domain" description="Nucleoside phosphorylase" evidence="1">
    <location>
        <begin position="32"/>
        <end position="203"/>
    </location>
</feature>
<dbReference type="InterPro" id="IPR000845">
    <property type="entry name" value="Nucleoside_phosphorylase_d"/>
</dbReference>
<dbReference type="AlphaFoldDB" id="A0A918P2X9"/>
<accession>A0A918P2X9</accession>
<gene>
    <name evidence="2" type="primary">mqnB</name>
    <name evidence="2" type="ORF">GCM10011289_20570</name>
</gene>
<keyword evidence="3" id="KW-1185">Reference proteome</keyword>
<reference evidence="2" key="1">
    <citation type="journal article" date="2014" name="Int. J. Syst. Evol. Microbiol.">
        <title>Complete genome sequence of Corynebacterium casei LMG S-19264T (=DSM 44701T), isolated from a smear-ripened cheese.</title>
        <authorList>
            <consortium name="US DOE Joint Genome Institute (JGI-PGF)"/>
            <person name="Walter F."/>
            <person name="Albersmeier A."/>
            <person name="Kalinowski J."/>
            <person name="Ruckert C."/>
        </authorList>
    </citation>
    <scope>NUCLEOTIDE SEQUENCE</scope>
    <source>
        <strain evidence="2">KCTC 32182</strain>
    </source>
</reference>
<dbReference type="GO" id="GO:0008930">
    <property type="term" value="F:methylthioadenosine nucleosidase activity"/>
    <property type="evidence" value="ECO:0007669"/>
    <property type="project" value="TreeGrafter"/>
</dbReference>
<proteinExistence type="predicted"/>
<evidence type="ECO:0000313" key="3">
    <source>
        <dbReference type="Proteomes" id="UP000645257"/>
    </source>
</evidence>
<dbReference type="GO" id="GO:0005829">
    <property type="term" value="C:cytosol"/>
    <property type="evidence" value="ECO:0007669"/>
    <property type="project" value="TreeGrafter"/>
</dbReference>
<organism evidence="2 3">
    <name type="scientific">Paludibacterium paludis</name>
    <dbReference type="NCBI Taxonomy" id="1225769"/>
    <lineage>
        <taxon>Bacteria</taxon>
        <taxon>Pseudomonadati</taxon>
        <taxon>Pseudomonadota</taxon>
        <taxon>Betaproteobacteria</taxon>
        <taxon>Neisseriales</taxon>
        <taxon>Chromobacteriaceae</taxon>
        <taxon>Paludibacterium</taxon>
    </lineage>
</organism>
<dbReference type="GO" id="GO:0008782">
    <property type="term" value="F:adenosylhomocysteine nucleosidase activity"/>
    <property type="evidence" value="ECO:0007669"/>
    <property type="project" value="TreeGrafter"/>
</dbReference>
<dbReference type="GO" id="GO:0019284">
    <property type="term" value="P:L-methionine salvage from S-adenosylmethionine"/>
    <property type="evidence" value="ECO:0007669"/>
    <property type="project" value="TreeGrafter"/>
</dbReference>
<reference evidence="2" key="2">
    <citation type="submission" date="2020-09" db="EMBL/GenBank/DDBJ databases">
        <authorList>
            <person name="Sun Q."/>
            <person name="Kim S."/>
        </authorList>
    </citation>
    <scope>NUCLEOTIDE SEQUENCE</scope>
    <source>
        <strain evidence="2">KCTC 32182</strain>
    </source>
</reference>
<evidence type="ECO:0000259" key="1">
    <source>
        <dbReference type="Pfam" id="PF01048"/>
    </source>
</evidence>
<dbReference type="PANTHER" id="PTHR46832:SF2">
    <property type="entry name" value="FUTALOSINE HYDROLASE"/>
    <property type="match status" value="1"/>
</dbReference>